<protein>
    <submittedName>
        <fullName evidence="1">Uncharacterized protein</fullName>
    </submittedName>
</protein>
<dbReference type="AlphaFoldDB" id="A0A5N5X6R9"/>
<accession>A0A5N5X6R9</accession>
<dbReference type="Proteomes" id="UP000326565">
    <property type="component" value="Unassembled WGS sequence"/>
</dbReference>
<reference evidence="1 2" key="1">
    <citation type="submission" date="2019-04" db="EMBL/GenBank/DDBJ databases">
        <title>Friends and foes A comparative genomics study of 23 Aspergillus species from section Flavi.</title>
        <authorList>
            <consortium name="DOE Joint Genome Institute"/>
            <person name="Kjaerbolling I."/>
            <person name="Vesth T."/>
            <person name="Frisvad J.C."/>
            <person name="Nybo J.L."/>
            <person name="Theobald S."/>
            <person name="Kildgaard S."/>
            <person name="Isbrandt T."/>
            <person name="Kuo A."/>
            <person name="Sato A."/>
            <person name="Lyhne E.K."/>
            <person name="Kogle M.E."/>
            <person name="Wiebenga A."/>
            <person name="Kun R.S."/>
            <person name="Lubbers R.J."/>
            <person name="Makela M.R."/>
            <person name="Barry K."/>
            <person name="Chovatia M."/>
            <person name="Clum A."/>
            <person name="Daum C."/>
            <person name="Haridas S."/>
            <person name="He G."/>
            <person name="LaButti K."/>
            <person name="Lipzen A."/>
            <person name="Mondo S."/>
            <person name="Riley R."/>
            <person name="Salamov A."/>
            <person name="Simmons B.A."/>
            <person name="Magnuson J.K."/>
            <person name="Henrissat B."/>
            <person name="Mortensen U.H."/>
            <person name="Larsen T.O."/>
            <person name="Devries R.P."/>
            <person name="Grigoriev I.V."/>
            <person name="Machida M."/>
            <person name="Baker S.E."/>
            <person name="Andersen M.R."/>
        </authorList>
    </citation>
    <scope>NUCLEOTIDE SEQUENCE [LARGE SCALE GENOMIC DNA]</scope>
    <source>
        <strain evidence="1 2">CBS 151.66</strain>
    </source>
</reference>
<evidence type="ECO:0000313" key="1">
    <source>
        <dbReference type="EMBL" id="KAB8075214.1"/>
    </source>
</evidence>
<dbReference type="EMBL" id="ML732198">
    <property type="protein sequence ID" value="KAB8075214.1"/>
    <property type="molecule type" value="Genomic_DNA"/>
</dbReference>
<keyword evidence="2" id="KW-1185">Reference proteome</keyword>
<organism evidence="1 2">
    <name type="scientific">Aspergillus leporis</name>
    <dbReference type="NCBI Taxonomy" id="41062"/>
    <lineage>
        <taxon>Eukaryota</taxon>
        <taxon>Fungi</taxon>
        <taxon>Dikarya</taxon>
        <taxon>Ascomycota</taxon>
        <taxon>Pezizomycotina</taxon>
        <taxon>Eurotiomycetes</taxon>
        <taxon>Eurotiomycetidae</taxon>
        <taxon>Eurotiales</taxon>
        <taxon>Aspergillaceae</taxon>
        <taxon>Aspergillus</taxon>
        <taxon>Aspergillus subgen. Circumdati</taxon>
    </lineage>
</organism>
<proteinExistence type="predicted"/>
<evidence type="ECO:0000313" key="2">
    <source>
        <dbReference type="Proteomes" id="UP000326565"/>
    </source>
</evidence>
<sequence>MKCDTQVRQTLWESLQKQRSLHRIHATNNQRLDLCLTASTQAALRPLALPGFLPIAYNQDERAEEPTLCALRSDQLNSRFPPFQPSQLCLTMRGSVQNIISPDTAGYIRKERLEARLRTLFGYTITVRHINERFVFDAPRVVTEDDIDDLRELERVN</sequence>
<gene>
    <name evidence="1" type="ORF">BDV29DRAFT_172444</name>
</gene>
<dbReference type="OrthoDB" id="4460827at2759"/>
<name>A0A5N5X6R9_9EURO</name>